<dbReference type="InterPro" id="IPR052925">
    <property type="entry name" value="Phage_Integrase-like_Recomb"/>
</dbReference>
<keyword evidence="1" id="KW-0238">DNA-binding</keyword>
<dbReference type="HOGENOM" id="CLU_1409433_0_0_1"/>
<sequence>MDLSKIQHFTSTGTRQVNINWKLRHLLDAWSWSTVLSYNAGVKKFLKFQSETGNPVFNLPATSQDLYEFCLWAGRTSMRGADAITSVTLTKYLFAIQAWHNFHGFAYPIDLKAQINLILKACAKKDAEFKLRSEKTALHLCQLKKIVDRPRKAWDTLGDKHPRKCTCEKWHDFSVKNTATLGDLSLENNTMFL</sequence>
<proteinExistence type="predicted"/>
<dbReference type="PANTHER" id="PTHR34605">
    <property type="entry name" value="PHAGE_INTEGRASE DOMAIN-CONTAINING PROTEIN"/>
    <property type="match status" value="1"/>
</dbReference>
<evidence type="ECO:0000313" key="3">
    <source>
        <dbReference type="Proteomes" id="UP000008783"/>
    </source>
</evidence>
<gene>
    <name evidence="2" type="ORF">PGTG_16030</name>
</gene>
<accession>E3L1L8</accession>
<dbReference type="KEGG" id="pgr:PGTG_16030"/>
<evidence type="ECO:0000256" key="1">
    <source>
        <dbReference type="ARBA" id="ARBA00023125"/>
    </source>
</evidence>
<dbReference type="SUPFAM" id="SSF47823">
    <property type="entry name" value="lambda integrase-like, N-terminal domain"/>
    <property type="match status" value="1"/>
</dbReference>
<protein>
    <recommendedName>
        <fullName evidence="4">Core-binding (CB) domain-containing protein</fullName>
    </recommendedName>
</protein>
<evidence type="ECO:0008006" key="4">
    <source>
        <dbReference type="Google" id="ProtNLM"/>
    </source>
</evidence>
<dbReference type="EMBL" id="DS178333">
    <property type="protein sequence ID" value="EFP90443.1"/>
    <property type="molecule type" value="Genomic_DNA"/>
</dbReference>
<dbReference type="PANTHER" id="PTHR34605:SF3">
    <property type="entry name" value="P CELL-TYPE AGGLUTINATION PROTEIN MAP4-LIKE-RELATED"/>
    <property type="match status" value="1"/>
</dbReference>
<dbReference type="OrthoDB" id="2503657at2759"/>
<dbReference type="RefSeq" id="XP_003334862.1">
    <property type="nucleotide sequence ID" value="XM_003334814.1"/>
</dbReference>
<dbReference type="InterPro" id="IPR010998">
    <property type="entry name" value="Integrase_recombinase_N"/>
</dbReference>
<keyword evidence="3" id="KW-1185">Reference proteome</keyword>
<dbReference type="VEuPathDB" id="FungiDB:PGTG_16030"/>
<dbReference type="Gene3D" id="1.10.150.130">
    <property type="match status" value="1"/>
</dbReference>
<dbReference type="GO" id="GO:0003677">
    <property type="term" value="F:DNA binding"/>
    <property type="evidence" value="ECO:0007669"/>
    <property type="project" value="UniProtKB-KW"/>
</dbReference>
<organism evidence="2 3">
    <name type="scientific">Puccinia graminis f. sp. tritici (strain CRL 75-36-700-3 / race SCCL)</name>
    <name type="common">Black stem rust fungus</name>
    <dbReference type="NCBI Taxonomy" id="418459"/>
    <lineage>
        <taxon>Eukaryota</taxon>
        <taxon>Fungi</taxon>
        <taxon>Dikarya</taxon>
        <taxon>Basidiomycota</taxon>
        <taxon>Pucciniomycotina</taxon>
        <taxon>Pucciniomycetes</taxon>
        <taxon>Pucciniales</taxon>
        <taxon>Pucciniaceae</taxon>
        <taxon>Puccinia</taxon>
    </lineage>
</organism>
<dbReference type="InParanoid" id="E3L1L8"/>
<reference evidence="3" key="2">
    <citation type="journal article" date="2011" name="Proc. Natl. Acad. Sci. U.S.A.">
        <title>Obligate biotrophy features unraveled by the genomic analysis of rust fungi.</title>
        <authorList>
            <person name="Duplessis S."/>
            <person name="Cuomo C.A."/>
            <person name="Lin Y.-C."/>
            <person name="Aerts A."/>
            <person name="Tisserant E."/>
            <person name="Veneault-Fourrey C."/>
            <person name="Joly D.L."/>
            <person name="Hacquard S."/>
            <person name="Amselem J."/>
            <person name="Cantarel B.L."/>
            <person name="Chiu R."/>
            <person name="Coutinho P.M."/>
            <person name="Feau N."/>
            <person name="Field M."/>
            <person name="Frey P."/>
            <person name="Gelhaye E."/>
            <person name="Goldberg J."/>
            <person name="Grabherr M.G."/>
            <person name="Kodira C.D."/>
            <person name="Kohler A."/>
            <person name="Kuees U."/>
            <person name="Lindquist E.A."/>
            <person name="Lucas S.M."/>
            <person name="Mago R."/>
            <person name="Mauceli E."/>
            <person name="Morin E."/>
            <person name="Murat C."/>
            <person name="Pangilinan J.L."/>
            <person name="Park R."/>
            <person name="Pearson M."/>
            <person name="Quesneville H."/>
            <person name="Rouhier N."/>
            <person name="Sakthikumar S."/>
            <person name="Salamov A.A."/>
            <person name="Schmutz J."/>
            <person name="Selles B."/>
            <person name="Shapiro H."/>
            <person name="Tanguay P."/>
            <person name="Tuskan G.A."/>
            <person name="Henrissat B."/>
            <person name="Van de Peer Y."/>
            <person name="Rouze P."/>
            <person name="Ellis J.G."/>
            <person name="Dodds P.N."/>
            <person name="Schein J.E."/>
            <person name="Zhong S."/>
            <person name="Hamelin R.C."/>
            <person name="Grigoriev I.V."/>
            <person name="Szabo L.J."/>
            <person name="Martin F."/>
        </authorList>
    </citation>
    <scope>NUCLEOTIDE SEQUENCE [LARGE SCALE GENOMIC DNA]</scope>
    <source>
        <strain evidence="3">CRL 75-36-700-3 / race SCCL</strain>
    </source>
</reference>
<name>E3L1L8_PUCGT</name>
<evidence type="ECO:0000313" key="2">
    <source>
        <dbReference type="EMBL" id="EFP90443.1"/>
    </source>
</evidence>
<reference key="1">
    <citation type="submission" date="2007-01" db="EMBL/GenBank/DDBJ databases">
        <title>The Genome Sequence of Puccinia graminis f. sp. tritici Strain CRL 75-36-700-3.</title>
        <authorList>
            <consortium name="The Broad Institute Genome Sequencing Platform"/>
            <person name="Birren B."/>
            <person name="Lander E."/>
            <person name="Galagan J."/>
            <person name="Nusbaum C."/>
            <person name="Devon K."/>
            <person name="Cuomo C."/>
            <person name="Jaffe D."/>
            <person name="Butler J."/>
            <person name="Alvarez P."/>
            <person name="Gnerre S."/>
            <person name="Grabherr M."/>
            <person name="Mauceli E."/>
            <person name="Brockman W."/>
            <person name="Young S."/>
            <person name="LaButti K."/>
            <person name="Sykes S."/>
            <person name="DeCaprio D."/>
            <person name="Crawford M."/>
            <person name="Koehrsen M."/>
            <person name="Engels R."/>
            <person name="Montgomery P."/>
            <person name="Pearson M."/>
            <person name="Howarth C."/>
            <person name="Larson L."/>
            <person name="White J."/>
            <person name="Zeng Q."/>
            <person name="Kodira C."/>
            <person name="Yandava C."/>
            <person name="Alvarado L."/>
            <person name="O'Leary S."/>
            <person name="Szabo L."/>
            <person name="Dean R."/>
            <person name="Schein J."/>
        </authorList>
    </citation>
    <scope>NUCLEOTIDE SEQUENCE</scope>
    <source>
        <strain>CRL 75-36-700-3</strain>
    </source>
</reference>
<dbReference type="AlphaFoldDB" id="E3L1L8"/>
<dbReference type="GeneID" id="10530337"/>
<dbReference type="Proteomes" id="UP000008783">
    <property type="component" value="Unassembled WGS sequence"/>
</dbReference>